<sequence>MRSVAHGLLLADGAVTDSDFDDGNRKHFDNYAITTLFKNVGSERGNGRYAGAACRPVLTHGPLRDCVRERLAARAASPALRSA</sequence>
<gene>
    <name evidence="1" type="ORF">Rmf_47270</name>
</gene>
<organism evidence="1 2">
    <name type="scientific">Roseomonas fluvialis</name>
    <dbReference type="NCBI Taxonomy" id="1750527"/>
    <lineage>
        <taxon>Bacteria</taxon>
        <taxon>Pseudomonadati</taxon>
        <taxon>Pseudomonadota</taxon>
        <taxon>Alphaproteobacteria</taxon>
        <taxon>Acetobacterales</taxon>
        <taxon>Roseomonadaceae</taxon>
        <taxon>Roseomonas</taxon>
    </lineage>
</organism>
<evidence type="ECO:0000313" key="2">
    <source>
        <dbReference type="Proteomes" id="UP000831327"/>
    </source>
</evidence>
<keyword evidence="2" id="KW-1185">Reference proteome</keyword>
<protein>
    <submittedName>
        <fullName evidence="1">Uncharacterized protein</fullName>
    </submittedName>
</protein>
<name>A0ABN6PBR6_9PROT</name>
<accession>A0ABN6PBR6</accession>
<dbReference type="EMBL" id="AP025637">
    <property type="protein sequence ID" value="BDG74798.1"/>
    <property type="molecule type" value="Genomic_DNA"/>
</dbReference>
<reference evidence="1 2" key="1">
    <citation type="journal article" date="2016" name="Microbes Environ.">
        <title>Phylogenetically diverse aerobic anoxygenic phototrophic bacteria isolated from epilithic biofilms in Tama river, Japan.</title>
        <authorList>
            <person name="Hirose S."/>
            <person name="Matsuura K."/>
            <person name="Haruta S."/>
        </authorList>
    </citation>
    <scope>NUCLEOTIDE SEQUENCE [LARGE SCALE GENOMIC DNA]</scope>
    <source>
        <strain evidence="1 2">S08</strain>
    </source>
</reference>
<dbReference type="Proteomes" id="UP000831327">
    <property type="component" value="Chromosome"/>
</dbReference>
<evidence type="ECO:0000313" key="1">
    <source>
        <dbReference type="EMBL" id="BDG74798.1"/>
    </source>
</evidence>
<proteinExistence type="predicted"/>